<reference evidence="2" key="4">
    <citation type="submission" date="2020-02" db="EMBL/GenBank/DDBJ databases">
        <authorList>
            <person name="Farrell D."/>
            <person name="Gordon V S."/>
        </authorList>
    </citation>
    <scope>NUCLEOTIDE SEQUENCE</scope>
    <source>
        <strain evidence="2">AF2122/97</strain>
    </source>
</reference>
<reference evidence="4" key="1">
    <citation type="journal article" date="2003" name="Proc. Natl. Acad. Sci. U.S.A.">
        <title>The complete genome sequence of Mycobacterium bovis.</title>
        <authorList>
            <person name="Garnier T."/>
            <person name="Eiglmeier K."/>
            <person name="Camus J.-C."/>
            <person name="Medina N."/>
            <person name="Mansoor H."/>
            <person name="Pryor M."/>
            <person name="Duthoy S."/>
            <person name="Grondin S."/>
            <person name="Lacroix C."/>
            <person name="Monsempe C."/>
            <person name="Simon S."/>
            <person name="Harris B."/>
            <person name="Atkin R."/>
            <person name="Doggett J."/>
            <person name="Mayes R."/>
            <person name="Keating L."/>
            <person name="Wheeler P.R."/>
            <person name="Parkhill J."/>
            <person name="Barrell B.G."/>
            <person name="Cole S.T."/>
            <person name="Gordon S.V."/>
            <person name="Hewinson R.G."/>
        </authorList>
    </citation>
    <scope>NUCLEOTIDE SEQUENCE [LARGE SCALE GENOMIC DNA]</scope>
    <source>
        <strain evidence="4">ATCC BAA-935 / AF2122/97</strain>
    </source>
</reference>
<dbReference type="Pfam" id="PF12804">
    <property type="entry name" value="NTP_transf_3"/>
    <property type="match status" value="1"/>
</dbReference>
<proteinExistence type="predicted"/>
<keyword evidence="4" id="KW-1185">Reference proteome</keyword>
<evidence type="ECO:0000313" key="3">
    <source>
        <dbReference type="EMBL" id="CAB5248058.1"/>
    </source>
</evidence>
<organism evidence="2">
    <name type="scientific">Mycobacterium bovis (strain ATCC BAA-935 / AF2122/97)</name>
    <dbReference type="NCBI Taxonomy" id="233413"/>
    <lineage>
        <taxon>Bacteria</taxon>
        <taxon>Bacillati</taxon>
        <taxon>Actinomycetota</taxon>
        <taxon>Actinomycetes</taxon>
        <taxon>Mycobacteriales</taxon>
        <taxon>Mycobacteriaceae</taxon>
        <taxon>Mycobacterium</taxon>
        <taxon>Mycobacterium tuberculosis complex</taxon>
    </lineage>
</organism>
<dbReference type="KEGG" id="mbo:BQ2027_MB0353"/>
<feature type="domain" description="MobA-like NTP transferase" evidence="1">
    <location>
        <begin position="9"/>
        <end position="69"/>
    </location>
</feature>
<evidence type="ECO:0000313" key="2">
    <source>
        <dbReference type="EMBL" id="CAB0184575.1"/>
    </source>
</evidence>
<accession>A0A679LBG7</accession>
<sequence length="90" mass="9293">MVLGAVEVSAPAGVTAITAPDWQQGLSASVRAGLAQADREHADYAVLHVIDTPDVNAKVVARVLGRALVSRSGLAGRGRIPAHSARRRGC</sequence>
<name>A0A679LBG7_MYCBO</name>
<dbReference type="EMBL" id="LT708304">
    <property type="protein sequence ID" value="CAB5248058.1"/>
    <property type="molecule type" value="Genomic_DNA"/>
</dbReference>
<evidence type="ECO:0000313" key="4">
    <source>
        <dbReference type="Proteomes" id="UP000001419"/>
    </source>
</evidence>
<dbReference type="InterPro" id="IPR029044">
    <property type="entry name" value="Nucleotide-diphossugar_trans"/>
</dbReference>
<dbReference type="GO" id="GO:0016779">
    <property type="term" value="F:nucleotidyltransferase activity"/>
    <property type="evidence" value="ECO:0007669"/>
    <property type="project" value="UniProtKB-ARBA"/>
</dbReference>
<dbReference type="AlphaFoldDB" id="A0A679LBG7"/>
<dbReference type="EMBL" id="LR777660">
    <property type="protein sequence ID" value="CAB0184575.1"/>
    <property type="molecule type" value="Genomic_DNA"/>
</dbReference>
<dbReference type="InterPro" id="IPR025877">
    <property type="entry name" value="MobA-like_NTP_Trfase"/>
</dbReference>
<dbReference type="Proteomes" id="UP000001419">
    <property type="component" value="Chromosome"/>
</dbReference>
<protein>
    <recommendedName>
        <fullName evidence="1">MobA-like NTP transferase domain-containing protein</fullName>
    </recommendedName>
</protein>
<gene>
    <name evidence="2" type="ordered locus">BQ2027_MB0353</name>
</gene>
<reference evidence="4" key="3">
    <citation type="journal article" date="2017" name="Genome Announc.">
        <title>Updated reference genome sequence and annotation of Mycobacterium bovis AF2122/97.</title>
        <authorList>
            <person name="Malone K.M."/>
            <person name="Farrell D."/>
            <person name="Stuber T.P."/>
            <person name="Schubert O.T."/>
            <person name="Aebersold R."/>
            <person name="Robbe-Austerman S."/>
            <person name="Gordon S.V."/>
        </authorList>
    </citation>
    <scope>NUCLEOTIDE SEQUENCE [LARGE SCALE GENOMIC DNA]</scope>
    <source>
        <strain evidence="4">ATCC BAA-935 / AF2122/97</strain>
    </source>
</reference>
<dbReference type="Gene3D" id="3.90.550.10">
    <property type="entry name" value="Spore Coat Polysaccharide Biosynthesis Protein SpsA, Chain A"/>
    <property type="match status" value="1"/>
</dbReference>
<reference evidence="3" key="5">
    <citation type="submission" date="2020-04" db="EMBL/GenBank/DDBJ databases">
        <authorList>
            <person name="Malone M K."/>
            <person name="Farrell D."/>
            <person name="Malone K."/>
        </authorList>
    </citation>
    <scope>NUCLEOTIDE SEQUENCE</scope>
    <source>
        <strain evidence="3">AF2122/97</strain>
    </source>
</reference>
<evidence type="ECO:0000259" key="1">
    <source>
        <dbReference type="Pfam" id="PF12804"/>
    </source>
</evidence>
<reference evidence="3" key="2">
    <citation type="submission" date="2016-12" db="EMBL/GenBank/DDBJ databases">
        <authorList>
            <person name="Malone K.M."/>
        </authorList>
    </citation>
    <scope>NUCLEOTIDE SEQUENCE</scope>
    <source>
        <strain evidence="3">AF2122/97</strain>
    </source>
</reference>